<evidence type="ECO:0000256" key="1">
    <source>
        <dbReference type="SAM" id="MobiDB-lite"/>
    </source>
</evidence>
<keyword evidence="4" id="KW-1185">Reference proteome</keyword>
<evidence type="ECO:0000313" key="4">
    <source>
        <dbReference type="Proteomes" id="UP000243180"/>
    </source>
</evidence>
<dbReference type="Gene3D" id="2.30.30.830">
    <property type="match status" value="1"/>
</dbReference>
<dbReference type="Pfam" id="PF04351">
    <property type="entry name" value="PilP"/>
    <property type="match status" value="1"/>
</dbReference>
<dbReference type="Proteomes" id="UP000243180">
    <property type="component" value="Chromosome"/>
</dbReference>
<feature type="region of interest" description="Disordered" evidence="1">
    <location>
        <begin position="68"/>
        <end position="94"/>
    </location>
</feature>
<feature type="chain" id="PRO_5008572293" evidence="2">
    <location>
        <begin position="19"/>
        <end position="172"/>
    </location>
</feature>
<accession>A0A1B4XC84</accession>
<keyword evidence="2" id="KW-0732">Signal</keyword>
<evidence type="ECO:0000256" key="2">
    <source>
        <dbReference type="SAM" id="SignalP"/>
    </source>
</evidence>
<organism evidence="3 4">
    <name type="scientific">Sulfuricaulis limicola</name>
    <dbReference type="NCBI Taxonomy" id="1620215"/>
    <lineage>
        <taxon>Bacteria</taxon>
        <taxon>Pseudomonadati</taxon>
        <taxon>Pseudomonadota</taxon>
        <taxon>Gammaproteobacteria</taxon>
        <taxon>Acidiferrobacterales</taxon>
        <taxon>Acidiferrobacteraceae</taxon>
        <taxon>Sulfuricaulis</taxon>
    </lineage>
</organism>
<dbReference type="RefSeq" id="WP_172425853.1">
    <property type="nucleotide sequence ID" value="NZ_AP014879.1"/>
</dbReference>
<dbReference type="PIRSF" id="PIRSF016481">
    <property type="entry name" value="Pilus_assembly_PilP"/>
    <property type="match status" value="1"/>
</dbReference>
<dbReference type="InterPro" id="IPR007446">
    <property type="entry name" value="PilP"/>
</dbReference>
<evidence type="ECO:0000313" key="3">
    <source>
        <dbReference type="EMBL" id="BAV32385.1"/>
    </source>
</evidence>
<gene>
    <name evidence="3" type="ORF">SCL_0061</name>
</gene>
<dbReference type="PROSITE" id="PS51257">
    <property type="entry name" value="PROKAR_LIPOPROTEIN"/>
    <property type="match status" value="1"/>
</dbReference>
<dbReference type="EMBL" id="AP014879">
    <property type="protein sequence ID" value="BAV32385.1"/>
    <property type="molecule type" value="Genomic_DNA"/>
</dbReference>
<reference evidence="3 4" key="1">
    <citation type="submission" date="2015-05" db="EMBL/GenBank/DDBJ databases">
        <title>Complete genome sequence of a sulfur-oxidizing gammaproteobacterium strain HA5.</title>
        <authorList>
            <person name="Miura A."/>
            <person name="Kojima H."/>
            <person name="Fukui M."/>
        </authorList>
    </citation>
    <scope>NUCLEOTIDE SEQUENCE [LARGE SCALE GENOMIC DNA]</scope>
    <source>
        <strain evidence="3 4">HA5</strain>
    </source>
</reference>
<dbReference type="KEGG" id="slim:SCL_0061"/>
<proteinExistence type="predicted"/>
<dbReference type="AlphaFoldDB" id="A0A1B4XC84"/>
<name>A0A1B4XC84_9GAMM</name>
<feature type="signal peptide" evidence="2">
    <location>
        <begin position="1"/>
        <end position="18"/>
    </location>
</feature>
<dbReference type="InParanoid" id="A0A1B4XC84"/>
<protein>
    <submittedName>
        <fullName evidence="3">Pilus assembly protein PilP</fullName>
    </submittedName>
</protein>
<sequence length="172" mass="18937">MKPVLPLLMAVLFCAALSGCSSDGLEDLRDFVKNAHADRKPKVEPLPEIKMQETFIYSSANLTDPFGAFNLKPQGQKSASGPRPDPNRRKEPLEDYPLDALKMVGTLTRGKQAWAVIQAPDGTVHRAQVGDHLGQNSGMINKITDEKVDLIELIQGTMGDWVEREANLTLLE</sequence>